<accession>A0A383RFZ0</accession>
<keyword evidence="1" id="KW-1133">Transmembrane helix</keyword>
<evidence type="ECO:0000256" key="1">
    <source>
        <dbReference type="SAM" id="Phobius"/>
    </source>
</evidence>
<feature type="transmembrane region" description="Helical" evidence="1">
    <location>
        <begin position="12"/>
        <end position="29"/>
    </location>
</feature>
<dbReference type="AlphaFoldDB" id="A0A383RFZ0"/>
<name>A0A383RFZ0_PAEAL</name>
<sequence>MPHTGTSFKTAMFGVVTLIFYAEIPFLAVDTNLIGNKIGTGTMVAICIIVVETG</sequence>
<reference evidence="3" key="1">
    <citation type="submission" date="2018-08" db="EMBL/GenBank/DDBJ databases">
        <authorList>
            <person name="Chevrot R."/>
        </authorList>
    </citation>
    <scope>NUCLEOTIDE SEQUENCE [LARGE SCALE GENOMIC DNA]</scope>
</reference>
<evidence type="ECO:0000313" key="2">
    <source>
        <dbReference type="EMBL" id="SYX85196.1"/>
    </source>
</evidence>
<dbReference type="Proteomes" id="UP000304148">
    <property type="component" value="Chromosome"/>
</dbReference>
<keyword evidence="1" id="KW-0812">Transmembrane</keyword>
<evidence type="ECO:0000313" key="3">
    <source>
        <dbReference type="Proteomes" id="UP000304148"/>
    </source>
</evidence>
<keyword evidence="1" id="KW-0472">Membrane</keyword>
<protein>
    <submittedName>
        <fullName evidence="2">Uncharacterized protein</fullName>
    </submittedName>
</protein>
<organism evidence="2 3">
    <name type="scientific">Paenibacillus alvei</name>
    <name type="common">Bacillus alvei</name>
    <dbReference type="NCBI Taxonomy" id="44250"/>
    <lineage>
        <taxon>Bacteria</taxon>
        <taxon>Bacillati</taxon>
        <taxon>Bacillota</taxon>
        <taxon>Bacilli</taxon>
        <taxon>Bacillales</taxon>
        <taxon>Paenibacillaceae</taxon>
        <taxon>Paenibacillus</taxon>
    </lineage>
</organism>
<proteinExistence type="predicted"/>
<dbReference type="EMBL" id="LS992241">
    <property type="protein sequence ID" value="SYX85196.1"/>
    <property type="molecule type" value="Genomic_DNA"/>
</dbReference>
<gene>
    <name evidence="2" type="ORF">PBLR_13618</name>
</gene>